<dbReference type="GeneID" id="23562856"/>
<feature type="signal peptide" evidence="3">
    <location>
        <begin position="1"/>
        <end position="21"/>
    </location>
</feature>
<evidence type="ECO:0000256" key="2">
    <source>
        <dbReference type="SAM" id="Phobius"/>
    </source>
</evidence>
<dbReference type="InParanoid" id="A0A0D1E8X8"/>
<evidence type="ECO:0000313" key="5">
    <source>
        <dbReference type="Proteomes" id="UP000000561"/>
    </source>
</evidence>
<keyword evidence="2" id="KW-0812">Transmembrane</keyword>
<proteinExistence type="predicted"/>
<gene>
    <name evidence="4" type="ORF">UMAG_01997</name>
</gene>
<dbReference type="Proteomes" id="UP000000561">
    <property type="component" value="Chromosome 3"/>
</dbReference>
<dbReference type="RefSeq" id="XP_011387910.1">
    <property type="nucleotide sequence ID" value="XM_011389608.1"/>
</dbReference>
<feature type="region of interest" description="Disordered" evidence="1">
    <location>
        <begin position="112"/>
        <end position="136"/>
    </location>
</feature>
<evidence type="ECO:0000313" key="4">
    <source>
        <dbReference type="EMBL" id="KIS70850.1"/>
    </source>
</evidence>
<dbReference type="KEGG" id="uma:UMAG_01997"/>
<feature type="chain" id="PRO_5002229709" evidence="3">
    <location>
        <begin position="22"/>
        <end position="189"/>
    </location>
</feature>
<reference evidence="4 5" key="1">
    <citation type="journal article" date="2006" name="Nature">
        <title>Insights from the genome of the biotrophic fungal plant pathogen Ustilago maydis.</title>
        <authorList>
            <person name="Kamper J."/>
            <person name="Kahmann R."/>
            <person name="Bolker M."/>
            <person name="Ma L.J."/>
            <person name="Brefort T."/>
            <person name="Saville B.J."/>
            <person name="Banuett F."/>
            <person name="Kronstad J.W."/>
            <person name="Gold S.E."/>
            <person name="Muller O."/>
            <person name="Perlin M.H."/>
            <person name="Wosten H.A."/>
            <person name="de Vries R."/>
            <person name="Ruiz-Herrera J."/>
            <person name="Reynaga-Pena C.G."/>
            <person name="Snetselaar K."/>
            <person name="McCann M."/>
            <person name="Perez-Martin J."/>
            <person name="Feldbrugge M."/>
            <person name="Basse C.W."/>
            <person name="Steinberg G."/>
            <person name="Ibeas J.I."/>
            <person name="Holloman W."/>
            <person name="Guzman P."/>
            <person name="Farman M."/>
            <person name="Stajich J.E."/>
            <person name="Sentandreu R."/>
            <person name="Gonzalez-Prieto J.M."/>
            <person name="Kennell J.C."/>
            <person name="Molina L."/>
            <person name="Schirawski J."/>
            <person name="Mendoza-Mendoza A."/>
            <person name="Greilinger D."/>
            <person name="Munch K."/>
            <person name="Rossel N."/>
            <person name="Scherer M."/>
            <person name="Vranes M."/>
            <person name="Ladendorf O."/>
            <person name="Vincon V."/>
            <person name="Fuchs U."/>
            <person name="Sandrock B."/>
            <person name="Meng S."/>
            <person name="Ho E.C."/>
            <person name="Cahill M.J."/>
            <person name="Boyce K.J."/>
            <person name="Klose J."/>
            <person name="Klosterman S.J."/>
            <person name="Deelstra H.J."/>
            <person name="Ortiz-Castellanos L."/>
            <person name="Li W."/>
            <person name="Sanchez-Alonso P."/>
            <person name="Schreier P.H."/>
            <person name="Hauser-Hahn I."/>
            <person name="Vaupel M."/>
            <person name="Koopmann E."/>
            <person name="Friedrich G."/>
            <person name="Voss H."/>
            <person name="Schluter T."/>
            <person name="Margolis J."/>
            <person name="Platt D."/>
            <person name="Swimmer C."/>
            <person name="Gnirke A."/>
            <person name="Chen F."/>
            <person name="Vysotskaia V."/>
            <person name="Mannhaupt G."/>
            <person name="Guldener U."/>
            <person name="Munsterkotter M."/>
            <person name="Haase D."/>
            <person name="Oesterheld M."/>
            <person name="Mewes H.W."/>
            <person name="Mauceli E.W."/>
            <person name="DeCaprio D."/>
            <person name="Wade C.M."/>
            <person name="Butler J."/>
            <person name="Young S."/>
            <person name="Jaffe D.B."/>
            <person name="Calvo S."/>
            <person name="Nusbaum C."/>
            <person name="Galagan J."/>
            <person name="Birren B.W."/>
        </authorList>
    </citation>
    <scope>NUCLEOTIDE SEQUENCE [LARGE SCALE GENOMIC DNA]</scope>
    <source>
        <strain evidence="5">DSM 14603 / FGSC 9021 / UM521</strain>
    </source>
</reference>
<dbReference type="OrthoDB" id="2553342at2759"/>
<dbReference type="VEuPathDB" id="FungiDB:UMAG_01997"/>
<organism evidence="4 5">
    <name type="scientific">Mycosarcoma maydis</name>
    <name type="common">Corn smut fungus</name>
    <name type="synonym">Ustilago maydis</name>
    <dbReference type="NCBI Taxonomy" id="5270"/>
    <lineage>
        <taxon>Eukaryota</taxon>
        <taxon>Fungi</taxon>
        <taxon>Dikarya</taxon>
        <taxon>Basidiomycota</taxon>
        <taxon>Ustilaginomycotina</taxon>
        <taxon>Ustilaginomycetes</taxon>
        <taxon>Ustilaginales</taxon>
        <taxon>Ustilaginaceae</taxon>
        <taxon>Mycosarcoma</taxon>
    </lineage>
</organism>
<keyword evidence="2" id="KW-1133">Transmembrane helix</keyword>
<accession>A0A0D1E8X8</accession>
<dbReference type="AlphaFoldDB" id="A0A0D1E8X8"/>
<sequence>MRCASALLATSLVCVCATSLAQTISQPRASLPVESYSDDPLISTGRSSAALCSLDATLQTESGMHAIGPLTVPRGCMSVTLQPHTASASIPAQTLPSSGIVTIFDPSSSSTITTTQQPTVAPPTRSTAFSTTTATTTTRSSAQTNAAIQSLAPPATWLANRNIALVLFTTLALLAATTYLLDHLLTLLV</sequence>
<name>A0A0D1E8X8_MYCMD</name>
<evidence type="ECO:0000256" key="1">
    <source>
        <dbReference type="SAM" id="MobiDB-lite"/>
    </source>
</evidence>
<keyword evidence="5" id="KW-1185">Reference proteome</keyword>
<keyword evidence="3" id="KW-0732">Signal</keyword>
<protein>
    <submittedName>
        <fullName evidence="4">Uncharacterized protein</fullName>
    </submittedName>
</protein>
<dbReference type="EMBL" id="CM003142">
    <property type="protein sequence ID" value="KIS70850.1"/>
    <property type="molecule type" value="Genomic_DNA"/>
</dbReference>
<feature type="transmembrane region" description="Helical" evidence="2">
    <location>
        <begin position="163"/>
        <end position="181"/>
    </location>
</feature>
<keyword evidence="2" id="KW-0472">Membrane</keyword>
<evidence type="ECO:0000256" key="3">
    <source>
        <dbReference type="SAM" id="SignalP"/>
    </source>
</evidence>